<dbReference type="Proteomes" id="UP001153148">
    <property type="component" value="Unassembled WGS sequence"/>
</dbReference>
<protein>
    <submittedName>
        <fullName evidence="1">Uncharacterized protein</fullName>
    </submittedName>
</protein>
<sequence length="103" mass="12083">LVTDVRFLLGLHHSLKKRVSNRERQLYVYQFAFDGKLGRSRYLGYNFTSKGRSHDLTYEYMKVDLVKGEREYKIGQNIQVVTKNNEDYCIKPCGLIAIDIFSL</sequence>
<accession>A0ABN7NZN1</accession>
<gene>
    <name evidence="1" type="ORF">TPAB3V08_LOCUS8125</name>
</gene>
<proteinExistence type="predicted"/>
<name>A0ABN7NZN1_TIMPD</name>
<organism evidence="1 2">
    <name type="scientific">Timema podura</name>
    <name type="common">Walking stick</name>
    <dbReference type="NCBI Taxonomy" id="61482"/>
    <lineage>
        <taxon>Eukaryota</taxon>
        <taxon>Metazoa</taxon>
        <taxon>Ecdysozoa</taxon>
        <taxon>Arthropoda</taxon>
        <taxon>Hexapoda</taxon>
        <taxon>Insecta</taxon>
        <taxon>Pterygota</taxon>
        <taxon>Neoptera</taxon>
        <taxon>Polyneoptera</taxon>
        <taxon>Phasmatodea</taxon>
        <taxon>Timematodea</taxon>
        <taxon>Timematoidea</taxon>
        <taxon>Timematidae</taxon>
        <taxon>Timema</taxon>
    </lineage>
</organism>
<reference evidence="1" key="1">
    <citation type="submission" date="2021-03" db="EMBL/GenBank/DDBJ databases">
        <authorList>
            <person name="Tran Van P."/>
        </authorList>
    </citation>
    <scope>NUCLEOTIDE SEQUENCE</scope>
</reference>
<keyword evidence="2" id="KW-1185">Reference proteome</keyword>
<evidence type="ECO:0000313" key="2">
    <source>
        <dbReference type="Proteomes" id="UP001153148"/>
    </source>
</evidence>
<dbReference type="EMBL" id="CAJPIN010014821">
    <property type="protein sequence ID" value="CAG2061170.1"/>
    <property type="molecule type" value="Genomic_DNA"/>
</dbReference>
<feature type="non-terminal residue" evidence="1">
    <location>
        <position position="1"/>
    </location>
</feature>
<evidence type="ECO:0000313" key="1">
    <source>
        <dbReference type="EMBL" id="CAG2061170.1"/>
    </source>
</evidence>
<comment type="caution">
    <text evidence="1">The sequence shown here is derived from an EMBL/GenBank/DDBJ whole genome shotgun (WGS) entry which is preliminary data.</text>
</comment>